<comment type="caution">
    <text evidence="2">The sequence shown here is derived from an EMBL/GenBank/DDBJ whole genome shotgun (WGS) entry which is preliminary data.</text>
</comment>
<gene>
    <name evidence="2" type="ORF">LCGC14_2868860</name>
</gene>
<evidence type="ECO:0000256" key="1">
    <source>
        <dbReference type="SAM" id="MobiDB-lite"/>
    </source>
</evidence>
<name>A0A0F9ABT9_9ZZZZ</name>
<reference evidence="2" key="1">
    <citation type="journal article" date="2015" name="Nature">
        <title>Complex archaea that bridge the gap between prokaryotes and eukaryotes.</title>
        <authorList>
            <person name="Spang A."/>
            <person name="Saw J.H."/>
            <person name="Jorgensen S.L."/>
            <person name="Zaremba-Niedzwiedzka K."/>
            <person name="Martijn J."/>
            <person name="Lind A.E."/>
            <person name="van Eijk R."/>
            <person name="Schleper C."/>
            <person name="Guy L."/>
            <person name="Ettema T.J."/>
        </authorList>
    </citation>
    <scope>NUCLEOTIDE SEQUENCE</scope>
</reference>
<sequence>MTLDIVLPSGAEKKLSRRHVRQLAKFTDPSSLLISLLKAGWNMDEQISAIVKISQNSDKPIQQLNAIKYLNSMITEAMERSGLLVSATHKITDPSGEDSMVFSGKVVSSVLQDHDDHLKDKETQNDLEAEEIKEDQENQEGPDAAGAAVRPIDGAQGPGRGRVDRAADQAGARKRATGGQDPDGHTGGAARGPGAGQEGERERWELRSHC</sequence>
<dbReference type="AlphaFoldDB" id="A0A0F9ABT9"/>
<evidence type="ECO:0000313" key="2">
    <source>
        <dbReference type="EMBL" id="KKK75924.1"/>
    </source>
</evidence>
<accession>A0A0F9ABT9</accession>
<dbReference type="EMBL" id="LAZR01055639">
    <property type="protein sequence ID" value="KKK75924.1"/>
    <property type="molecule type" value="Genomic_DNA"/>
</dbReference>
<feature type="compositionally biased region" description="Acidic residues" evidence="1">
    <location>
        <begin position="131"/>
        <end position="140"/>
    </location>
</feature>
<feature type="region of interest" description="Disordered" evidence="1">
    <location>
        <begin position="131"/>
        <end position="210"/>
    </location>
</feature>
<protein>
    <submittedName>
        <fullName evidence="2">Uncharacterized protein</fullName>
    </submittedName>
</protein>
<organism evidence="2">
    <name type="scientific">marine sediment metagenome</name>
    <dbReference type="NCBI Taxonomy" id="412755"/>
    <lineage>
        <taxon>unclassified sequences</taxon>
        <taxon>metagenomes</taxon>
        <taxon>ecological metagenomes</taxon>
    </lineage>
</organism>
<feature type="compositionally biased region" description="Gly residues" evidence="1">
    <location>
        <begin position="185"/>
        <end position="197"/>
    </location>
</feature>
<proteinExistence type="predicted"/>
<feature type="compositionally biased region" description="Basic and acidic residues" evidence="1">
    <location>
        <begin position="198"/>
        <end position="210"/>
    </location>
</feature>